<keyword evidence="14" id="KW-0007">Acetylation</keyword>
<dbReference type="Gene3D" id="3.30.40.10">
    <property type="entry name" value="Zinc/RING finger domain, C3HC4 (zinc finger)"/>
    <property type="match status" value="1"/>
</dbReference>
<dbReference type="InterPro" id="IPR051031">
    <property type="entry name" value="RING-box_E3_Ubiquitin_Ligase"/>
</dbReference>
<evidence type="ECO:0000256" key="8">
    <source>
        <dbReference type="ARBA" id="ARBA00022490"/>
    </source>
</evidence>
<comment type="subunit">
    <text evidence="18">Catalytic component of multiple cullin-5-RING E3 ubiquitin-protein ligase complexes (ECS complexes, also named CRL5 complexes) composed of CUL5, Elongin BC (ELOB and ELOC), RNF7/RBX2 and a variable SOCS box domain-containing protein as substrate-specific recognition component. Also interacts (with lower preference) with CUL1, CUL2, CUL3, CUL4A and CUL4B; additional evidence is however required to confirm this result in vivo. Interacts with UBE2F. Interacts with CSNK2B, the interaction is not affected by phosphorylation by CK2. May also interact with DCUN1D1, DCUN1D2, DCUN1D3, DCUN1D4 and DCUN1D5.</text>
</comment>
<dbReference type="PANTHER" id="PTHR11210">
    <property type="entry name" value="RING BOX"/>
    <property type="match status" value="1"/>
</dbReference>
<evidence type="ECO:0000259" key="24">
    <source>
        <dbReference type="PROSITE" id="PS50089"/>
    </source>
</evidence>
<keyword evidence="10" id="KW-0479">Metal-binding</keyword>
<evidence type="ECO:0000313" key="25">
    <source>
        <dbReference type="EMBL" id="ELV11826.1"/>
    </source>
</evidence>
<protein>
    <recommendedName>
        <fullName evidence="19">RING-box protein 2</fullName>
        <ecNumber evidence="7">2.3.2.27</ecNumber>
        <ecNumber evidence="17">2.3.2.32</ecNumber>
    </recommendedName>
    <alternativeName>
        <fullName evidence="20">RING finger protein 7</fullName>
    </alternativeName>
    <alternativeName>
        <fullName evidence="21">Sensitive to apoptosis gene protein</fullName>
    </alternativeName>
</protein>
<accession>L8YBT0</accession>
<comment type="catalytic activity">
    <reaction evidence="1">
        <text>S-ubiquitinyl-[E2 ubiquitin-conjugating enzyme]-L-cysteine + [acceptor protein]-L-lysine = [E2 ubiquitin-conjugating enzyme]-L-cysteine + N(6)-ubiquitinyl-[acceptor protein]-L-lysine.</text>
        <dbReference type="EC" id="2.3.2.27"/>
    </reaction>
</comment>
<name>L8YBT0_TUPCH</name>
<evidence type="ECO:0000256" key="6">
    <source>
        <dbReference type="ARBA" id="ARBA00009273"/>
    </source>
</evidence>
<evidence type="ECO:0000256" key="10">
    <source>
        <dbReference type="ARBA" id="ARBA00022723"/>
    </source>
</evidence>
<dbReference type="GO" id="GO:0035556">
    <property type="term" value="P:intracellular signal transduction"/>
    <property type="evidence" value="ECO:0007669"/>
    <property type="project" value="UniProtKB-ARBA"/>
</dbReference>
<evidence type="ECO:0000256" key="11">
    <source>
        <dbReference type="ARBA" id="ARBA00022771"/>
    </source>
</evidence>
<evidence type="ECO:0000256" key="9">
    <source>
        <dbReference type="ARBA" id="ARBA00022679"/>
    </source>
</evidence>
<dbReference type="GO" id="GO:0031466">
    <property type="term" value="C:Cul5-RING ubiquitin ligase complex"/>
    <property type="evidence" value="ECO:0007669"/>
    <property type="project" value="UniProtKB-ARBA"/>
</dbReference>
<evidence type="ECO:0000313" key="26">
    <source>
        <dbReference type="Proteomes" id="UP000011518"/>
    </source>
</evidence>
<evidence type="ECO:0000256" key="2">
    <source>
        <dbReference type="ARBA" id="ARBA00004123"/>
    </source>
</evidence>
<evidence type="ECO:0000256" key="19">
    <source>
        <dbReference type="ARBA" id="ARBA00069656"/>
    </source>
</evidence>
<keyword evidence="8" id="KW-0963">Cytoplasm</keyword>
<dbReference type="GO" id="GO:0043161">
    <property type="term" value="P:proteasome-mediated ubiquitin-dependent protein catabolic process"/>
    <property type="evidence" value="ECO:0007669"/>
    <property type="project" value="UniProtKB-ARBA"/>
</dbReference>
<dbReference type="GO" id="GO:0061663">
    <property type="term" value="F:NEDD8 ligase activity"/>
    <property type="evidence" value="ECO:0007669"/>
    <property type="project" value="UniProtKB-EC"/>
</dbReference>
<evidence type="ECO:0000256" key="17">
    <source>
        <dbReference type="ARBA" id="ARBA00044971"/>
    </source>
</evidence>
<feature type="domain" description="RING-type" evidence="24">
    <location>
        <begin position="60"/>
        <end position="102"/>
    </location>
</feature>
<comment type="pathway">
    <text evidence="5">Protein modification; protein neddylation.</text>
</comment>
<dbReference type="STRING" id="246437.L8YBT0"/>
<reference evidence="26" key="2">
    <citation type="journal article" date="2013" name="Nat. Commun.">
        <title>Genome of the Chinese tree shrew.</title>
        <authorList>
            <person name="Fan Y."/>
            <person name="Huang Z.Y."/>
            <person name="Cao C.C."/>
            <person name="Chen C.S."/>
            <person name="Chen Y.X."/>
            <person name="Fan D.D."/>
            <person name="He J."/>
            <person name="Hou H.L."/>
            <person name="Hu L."/>
            <person name="Hu X.T."/>
            <person name="Jiang X.T."/>
            <person name="Lai R."/>
            <person name="Lang Y.S."/>
            <person name="Liang B."/>
            <person name="Liao S.G."/>
            <person name="Mu D."/>
            <person name="Ma Y.Y."/>
            <person name="Niu Y.Y."/>
            <person name="Sun X.Q."/>
            <person name="Xia J.Q."/>
            <person name="Xiao J."/>
            <person name="Xiong Z.Q."/>
            <person name="Xu L."/>
            <person name="Yang L."/>
            <person name="Zhang Y."/>
            <person name="Zhao W."/>
            <person name="Zhao X.D."/>
            <person name="Zheng Y.T."/>
            <person name="Zhou J.M."/>
            <person name="Zhu Y.B."/>
            <person name="Zhang G.J."/>
            <person name="Wang J."/>
            <person name="Yao Y.G."/>
        </authorList>
    </citation>
    <scope>NUCLEOTIDE SEQUENCE [LARGE SCALE GENOMIC DNA]</scope>
</reference>
<keyword evidence="9" id="KW-0808">Transferase</keyword>
<evidence type="ECO:0000256" key="18">
    <source>
        <dbReference type="ARBA" id="ARBA00062884"/>
    </source>
</evidence>
<evidence type="ECO:0000256" key="14">
    <source>
        <dbReference type="ARBA" id="ARBA00022990"/>
    </source>
</evidence>
<proteinExistence type="inferred from homology"/>
<comment type="similarity">
    <text evidence="6">Belongs to the RING-box family.</text>
</comment>
<evidence type="ECO:0000256" key="16">
    <source>
        <dbReference type="ARBA" id="ARBA00044896"/>
    </source>
</evidence>
<comment type="subcellular location">
    <subcellularLocation>
        <location evidence="3">Cytoplasm</location>
    </subcellularLocation>
    <subcellularLocation>
        <location evidence="2">Nucleus</location>
    </subcellularLocation>
</comment>
<evidence type="ECO:0000256" key="1">
    <source>
        <dbReference type="ARBA" id="ARBA00000900"/>
    </source>
</evidence>
<dbReference type="InterPro" id="IPR024766">
    <property type="entry name" value="Znf_RING_H2"/>
</dbReference>
<evidence type="ECO:0000256" key="22">
    <source>
        <dbReference type="PROSITE-ProRule" id="PRU00175"/>
    </source>
</evidence>
<sequence length="112" mass="12920">MANVEGQEPCALSSHARSVGSKEGGDRIFLLKKWNMVAMWSWDMEHNTCAIYRVQVIDACLICQAENKQEDCFVVWGERNHSFHNCCMSLWVKQNNRCPLCQEGWVVQRIGK</sequence>
<evidence type="ECO:0000256" key="15">
    <source>
        <dbReference type="ARBA" id="ARBA00023242"/>
    </source>
</evidence>
<evidence type="ECO:0000256" key="12">
    <source>
        <dbReference type="ARBA" id="ARBA00022786"/>
    </source>
</evidence>
<dbReference type="Pfam" id="PF12678">
    <property type="entry name" value="zf-rbx1"/>
    <property type="match status" value="1"/>
</dbReference>
<dbReference type="InterPro" id="IPR001841">
    <property type="entry name" value="Znf_RING"/>
</dbReference>
<dbReference type="GO" id="GO:0005634">
    <property type="term" value="C:nucleus"/>
    <property type="evidence" value="ECO:0007669"/>
    <property type="project" value="UniProtKB-SubCell"/>
</dbReference>
<keyword evidence="11 22" id="KW-0863">Zinc-finger</keyword>
<dbReference type="InParanoid" id="L8YBT0"/>
<dbReference type="EC" id="2.3.2.27" evidence="7"/>
<evidence type="ECO:0000256" key="5">
    <source>
        <dbReference type="ARBA" id="ARBA00005032"/>
    </source>
</evidence>
<reference evidence="26" key="1">
    <citation type="submission" date="2012-07" db="EMBL/GenBank/DDBJ databases">
        <title>Genome of the Chinese tree shrew, a rising model animal genetically related to primates.</title>
        <authorList>
            <person name="Zhang G."/>
            <person name="Fan Y."/>
            <person name="Yao Y."/>
            <person name="Huang Z."/>
        </authorList>
    </citation>
    <scope>NUCLEOTIDE SEQUENCE [LARGE SCALE GENOMIC DNA]</scope>
</reference>
<dbReference type="FunFam" id="3.30.40.10:FF:000156">
    <property type="entry name" value="RING-box protein 2 isoform X1"/>
    <property type="match status" value="1"/>
</dbReference>
<keyword evidence="13" id="KW-0862">Zinc</keyword>
<dbReference type="EC" id="2.3.2.32" evidence="17"/>
<dbReference type="AlphaFoldDB" id="L8YBT0"/>
<keyword evidence="15" id="KW-0539">Nucleus</keyword>
<keyword evidence="12" id="KW-0833">Ubl conjugation pathway</keyword>
<keyword evidence="26" id="KW-1185">Reference proteome</keyword>
<evidence type="ECO:0000256" key="13">
    <source>
        <dbReference type="ARBA" id="ARBA00022833"/>
    </source>
</evidence>
<evidence type="ECO:0000256" key="23">
    <source>
        <dbReference type="SAM" id="MobiDB-lite"/>
    </source>
</evidence>
<dbReference type="GO" id="GO:0061630">
    <property type="term" value="F:ubiquitin protein ligase activity"/>
    <property type="evidence" value="ECO:0007669"/>
    <property type="project" value="UniProtKB-EC"/>
</dbReference>
<evidence type="ECO:0000256" key="3">
    <source>
        <dbReference type="ARBA" id="ARBA00004496"/>
    </source>
</evidence>
<evidence type="ECO:0000256" key="4">
    <source>
        <dbReference type="ARBA" id="ARBA00004906"/>
    </source>
</evidence>
<comment type="catalytic activity">
    <reaction evidence="16">
        <text>S-[NEDD8-protein]-yl-[E2 NEDD8-conjugating enzyme]-L-cysteine + [cullin]-L-lysine = [E2 NEDD8-conjugating enzyme]-L-cysteine + N(6)-[NEDD8-protein]-yl-[cullin]-L-lysine.</text>
        <dbReference type="EC" id="2.3.2.32"/>
    </reaction>
</comment>
<dbReference type="GO" id="GO:0005829">
    <property type="term" value="C:cytosol"/>
    <property type="evidence" value="ECO:0007669"/>
    <property type="project" value="UniProtKB-ARBA"/>
</dbReference>
<feature type="region of interest" description="Disordered" evidence="23">
    <location>
        <begin position="1"/>
        <end position="22"/>
    </location>
</feature>
<gene>
    <name evidence="25" type="ORF">TREES_T100018205</name>
</gene>
<evidence type="ECO:0000256" key="7">
    <source>
        <dbReference type="ARBA" id="ARBA00012483"/>
    </source>
</evidence>
<dbReference type="EMBL" id="KB364936">
    <property type="protein sequence ID" value="ELV11826.1"/>
    <property type="molecule type" value="Genomic_DNA"/>
</dbReference>
<evidence type="ECO:0000256" key="21">
    <source>
        <dbReference type="ARBA" id="ARBA00083543"/>
    </source>
</evidence>
<comment type="pathway">
    <text evidence="4">Protein modification; protein ubiquitination.</text>
</comment>
<dbReference type="GO" id="GO:0008270">
    <property type="term" value="F:zinc ion binding"/>
    <property type="evidence" value="ECO:0007669"/>
    <property type="project" value="UniProtKB-KW"/>
</dbReference>
<dbReference type="PROSITE" id="PS50089">
    <property type="entry name" value="ZF_RING_2"/>
    <property type="match status" value="1"/>
</dbReference>
<evidence type="ECO:0000256" key="20">
    <source>
        <dbReference type="ARBA" id="ARBA00078874"/>
    </source>
</evidence>
<dbReference type="FunCoup" id="L8YBT0">
    <property type="interactions" value="1959"/>
</dbReference>
<dbReference type="SUPFAM" id="SSF57850">
    <property type="entry name" value="RING/U-box"/>
    <property type="match status" value="1"/>
</dbReference>
<organism evidence="25 26">
    <name type="scientific">Tupaia chinensis</name>
    <name type="common">Chinese tree shrew</name>
    <name type="synonym">Tupaia belangeri chinensis</name>
    <dbReference type="NCBI Taxonomy" id="246437"/>
    <lineage>
        <taxon>Eukaryota</taxon>
        <taxon>Metazoa</taxon>
        <taxon>Chordata</taxon>
        <taxon>Craniata</taxon>
        <taxon>Vertebrata</taxon>
        <taxon>Euteleostomi</taxon>
        <taxon>Mammalia</taxon>
        <taxon>Eutheria</taxon>
        <taxon>Euarchontoglires</taxon>
        <taxon>Scandentia</taxon>
        <taxon>Tupaiidae</taxon>
        <taxon>Tupaia</taxon>
    </lineage>
</organism>
<dbReference type="InterPro" id="IPR013083">
    <property type="entry name" value="Znf_RING/FYVE/PHD"/>
</dbReference>
<dbReference type="Proteomes" id="UP000011518">
    <property type="component" value="Unassembled WGS sequence"/>
</dbReference>